<dbReference type="Pfam" id="PF02321">
    <property type="entry name" value="OEP"/>
    <property type="match status" value="1"/>
</dbReference>
<organism evidence="3 4">
    <name type="scientific">Colwellia chukchiensis</name>
    <dbReference type="NCBI Taxonomy" id="641665"/>
    <lineage>
        <taxon>Bacteria</taxon>
        <taxon>Pseudomonadati</taxon>
        <taxon>Pseudomonadota</taxon>
        <taxon>Gammaproteobacteria</taxon>
        <taxon>Alteromonadales</taxon>
        <taxon>Colwelliaceae</taxon>
        <taxon>Colwellia</taxon>
    </lineage>
</organism>
<sequence>MYKYIKNTGTCLSFCLLVSISYAAYSKQKSESWLDTQINKDPEIIEARELLIASNHHAKSLTQAIYNPELDASFEKEGDFNNYSIGLSQTIDFWDKRSANTSIGEITLYASQQHLLNLIDSKKADALIALTNWQSAKDTAQLFTERESQLQTLLSIVEDKQKAGILEPLDAELVYLNLSQVFSEIAEYQIELKNAEVKVKELLPDWTPELASKISIDFDVENYSYKAEWIEQHPQVQLAKAKWKEQQAKAQLTTIENKANPTIGISAGKNSDDNIVGLTFSMPLNIRNNYSDATKAAYSEAVAAEAYFQSIYRKRSFEAQANYESLMISKKYYQRWQNLMQNRIDNSARLLNARWEAGDINTSDYLIALSQRADGLHSGIQLEKQFRLSEIAFIWSMGQLSKFKI</sequence>
<dbReference type="STRING" id="641665.GCA_002104455_02094"/>
<dbReference type="AlphaFoldDB" id="A0A1H7TCJ1"/>
<proteinExistence type="inferred from homology"/>
<dbReference type="SUPFAM" id="SSF56954">
    <property type="entry name" value="Outer membrane efflux proteins (OEP)"/>
    <property type="match status" value="1"/>
</dbReference>
<reference evidence="4" key="1">
    <citation type="submission" date="2016-10" db="EMBL/GenBank/DDBJ databases">
        <authorList>
            <person name="Varghese N."/>
            <person name="Submissions S."/>
        </authorList>
    </citation>
    <scope>NUCLEOTIDE SEQUENCE [LARGE SCALE GENOMIC DNA]</scope>
    <source>
        <strain evidence="4">CGMCC 1.9127</strain>
    </source>
</reference>
<comment type="similarity">
    <text evidence="1">Belongs to the outer membrane factor (OMF) (TC 1.B.17) family.</text>
</comment>
<dbReference type="OrthoDB" id="5801460at2"/>
<name>A0A1H7TCJ1_9GAMM</name>
<feature type="chain" id="PRO_5011771859" evidence="2">
    <location>
        <begin position="24"/>
        <end position="405"/>
    </location>
</feature>
<keyword evidence="4" id="KW-1185">Reference proteome</keyword>
<evidence type="ECO:0000313" key="4">
    <source>
        <dbReference type="Proteomes" id="UP000199297"/>
    </source>
</evidence>
<evidence type="ECO:0000256" key="2">
    <source>
        <dbReference type="SAM" id="SignalP"/>
    </source>
</evidence>
<dbReference type="InterPro" id="IPR003423">
    <property type="entry name" value="OMP_efflux"/>
</dbReference>
<keyword evidence="2" id="KW-0732">Signal</keyword>
<dbReference type="Gene3D" id="1.20.1600.10">
    <property type="entry name" value="Outer membrane efflux proteins (OEP)"/>
    <property type="match status" value="1"/>
</dbReference>
<gene>
    <name evidence="3" type="ORF">SAMN05216262_12422</name>
</gene>
<evidence type="ECO:0000313" key="3">
    <source>
        <dbReference type="EMBL" id="SEL82511.1"/>
    </source>
</evidence>
<dbReference type="RefSeq" id="WP_085286038.1">
    <property type="nucleotide sequence ID" value="NZ_FOBI01000024.1"/>
</dbReference>
<dbReference type="EMBL" id="FOBI01000024">
    <property type="protein sequence ID" value="SEL82511.1"/>
    <property type="molecule type" value="Genomic_DNA"/>
</dbReference>
<evidence type="ECO:0000256" key="1">
    <source>
        <dbReference type="ARBA" id="ARBA00007613"/>
    </source>
</evidence>
<protein>
    <submittedName>
        <fullName evidence="3">Outer membrane protein TolC</fullName>
    </submittedName>
</protein>
<dbReference type="Proteomes" id="UP000199297">
    <property type="component" value="Unassembled WGS sequence"/>
</dbReference>
<accession>A0A1H7TCJ1</accession>
<feature type="signal peptide" evidence="2">
    <location>
        <begin position="1"/>
        <end position="23"/>
    </location>
</feature>
<dbReference type="GO" id="GO:0015562">
    <property type="term" value="F:efflux transmembrane transporter activity"/>
    <property type="evidence" value="ECO:0007669"/>
    <property type="project" value="InterPro"/>
</dbReference>